<dbReference type="RefSeq" id="WP_216796794.1">
    <property type="nucleotide sequence ID" value="NZ_OU343031.1"/>
</dbReference>
<dbReference type="KEGG" id="vtr:MYVALT_F_01290"/>
<comment type="similarity">
    <text evidence="3 9">Belongs to the peptidase M17 family.</text>
</comment>
<evidence type="ECO:0000256" key="4">
    <source>
        <dbReference type="ARBA" id="ARBA00022438"/>
    </source>
</evidence>
<dbReference type="InterPro" id="IPR008283">
    <property type="entry name" value="Peptidase_M17_N"/>
</dbReference>
<dbReference type="PANTHER" id="PTHR11963">
    <property type="entry name" value="LEUCINE AMINOPEPTIDASE-RELATED"/>
    <property type="match status" value="1"/>
</dbReference>
<evidence type="ECO:0000313" key="11">
    <source>
        <dbReference type="EMBL" id="CAG7600517.1"/>
    </source>
</evidence>
<dbReference type="EC" id="3.4.11.10" evidence="9"/>
<dbReference type="NCBIfam" id="NF002073">
    <property type="entry name" value="PRK00913.1-2"/>
    <property type="match status" value="1"/>
</dbReference>
<gene>
    <name evidence="9 11" type="primary">pepA</name>
    <name evidence="11" type="ORF">MYVALT_F_01290</name>
</gene>
<feature type="binding site" evidence="9">
    <location>
        <position position="359"/>
    </location>
    <ligand>
        <name>Mn(2+)</name>
        <dbReference type="ChEBI" id="CHEBI:29035"/>
        <label>1</label>
    </ligand>
</feature>
<dbReference type="GO" id="GO:0030145">
    <property type="term" value="F:manganese ion binding"/>
    <property type="evidence" value="ECO:0007669"/>
    <property type="project" value="UniProtKB-UniRule"/>
</dbReference>
<feature type="binding site" evidence="9">
    <location>
        <position position="361"/>
    </location>
    <ligand>
        <name>Mn(2+)</name>
        <dbReference type="ChEBI" id="CHEBI:29035"/>
        <label>2</label>
    </ligand>
</feature>
<comment type="function">
    <text evidence="9">Presumably involved in the processing and regular turnover of intracellular proteins. Catalyzes the removal of unsubstituted N-terminal amino acids from various peptides.</text>
</comment>
<name>A0A916JSV2_9BURK</name>
<dbReference type="FunFam" id="3.40.630.10:FF:000004">
    <property type="entry name" value="Probable cytosol aminopeptidase"/>
    <property type="match status" value="1"/>
</dbReference>
<dbReference type="PANTHER" id="PTHR11963:SF23">
    <property type="entry name" value="CYTOSOL AMINOPEPTIDASE"/>
    <property type="match status" value="1"/>
</dbReference>
<evidence type="ECO:0000256" key="2">
    <source>
        <dbReference type="ARBA" id="ARBA00000967"/>
    </source>
</evidence>
<accession>A0A916JSV2</accession>
<feature type="domain" description="Cytosol aminopeptidase" evidence="10">
    <location>
        <begin position="357"/>
        <end position="364"/>
    </location>
</feature>
<dbReference type="GO" id="GO:0005737">
    <property type="term" value="C:cytoplasm"/>
    <property type="evidence" value="ECO:0007669"/>
    <property type="project" value="UniProtKB-SubCell"/>
</dbReference>
<reference evidence="11" key="1">
    <citation type="submission" date="2021-06" db="EMBL/GenBank/DDBJ databases">
        <authorList>
            <person name="Szabo G."/>
        </authorList>
    </citation>
    <scope>NUCLEOTIDE SEQUENCE</scope>
    <source>
        <strain evidence="11">MYVALT</strain>
    </source>
</reference>
<feature type="binding site" evidence="9">
    <location>
        <position position="300"/>
    </location>
    <ligand>
        <name>Mn(2+)</name>
        <dbReference type="ChEBI" id="CHEBI:29035"/>
        <label>2</label>
    </ligand>
</feature>
<evidence type="ECO:0000256" key="1">
    <source>
        <dbReference type="ARBA" id="ARBA00000135"/>
    </source>
</evidence>
<keyword evidence="5 9" id="KW-0645">Protease</keyword>
<evidence type="ECO:0000313" key="12">
    <source>
        <dbReference type="Proteomes" id="UP000693996"/>
    </source>
</evidence>
<protein>
    <recommendedName>
        <fullName evidence="9">Probable cytosol aminopeptidase</fullName>
        <ecNumber evidence="9">3.4.11.1</ecNumber>
    </recommendedName>
    <alternativeName>
        <fullName evidence="9">Leucine aminopeptidase</fullName>
        <shortName evidence="9">LAP</shortName>
        <ecNumber evidence="9">3.4.11.10</ecNumber>
    </alternativeName>
    <alternativeName>
        <fullName evidence="9">Leucyl aminopeptidase</fullName>
    </alternativeName>
</protein>
<keyword evidence="6 9" id="KW-0479">Metal-binding</keyword>
<comment type="catalytic activity">
    <reaction evidence="1 9">
        <text>Release of an N-terminal amino acid, Xaa-|-Yaa-, in which Xaa is preferably Leu, but may be other amino acids including Pro although not Arg or Lys, and Yaa may be Pro. Amino acid amides and methyl esters are also readily hydrolyzed, but rates on arylamides are exceedingly low.</text>
        <dbReference type="EC" id="3.4.11.1"/>
    </reaction>
</comment>
<evidence type="ECO:0000256" key="7">
    <source>
        <dbReference type="ARBA" id="ARBA00022801"/>
    </source>
</evidence>
<dbReference type="PROSITE" id="PS00631">
    <property type="entry name" value="CYTOSOL_AP"/>
    <property type="match status" value="1"/>
</dbReference>
<evidence type="ECO:0000256" key="8">
    <source>
        <dbReference type="ARBA" id="ARBA00023211"/>
    </source>
</evidence>
<dbReference type="HAMAP" id="MF_00181">
    <property type="entry name" value="Cytosol_peptidase_M17"/>
    <property type="match status" value="1"/>
</dbReference>
<keyword evidence="8 9" id="KW-0464">Manganese</keyword>
<dbReference type="GO" id="GO:0006508">
    <property type="term" value="P:proteolysis"/>
    <property type="evidence" value="ECO:0007669"/>
    <property type="project" value="UniProtKB-KW"/>
</dbReference>
<dbReference type="GO" id="GO:0070006">
    <property type="term" value="F:metalloaminopeptidase activity"/>
    <property type="evidence" value="ECO:0007669"/>
    <property type="project" value="InterPro"/>
</dbReference>
<keyword evidence="12" id="KW-1185">Reference proteome</keyword>
<evidence type="ECO:0000256" key="5">
    <source>
        <dbReference type="ARBA" id="ARBA00022670"/>
    </source>
</evidence>
<feature type="binding site" evidence="9">
    <location>
        <position position="282"/>
    </location>
    <ligand>
        <name>Mn(2+)</name>
        <dbReference type="ChEBI" id="CHEBI:29035"/>
        <label>2</label>
    </ligand>
</feature>
<keyword evidence="4 9" id="KW-0031">Aminopeptidase</keyword>
<feature type="binding site" evidence="9">
    <location>
        <position position="277"/>
    </location>
    <ligand>
        <name>Mn(2+)</name>
        <dbReference type="ChEBI" id="CHEBI:29035"/>
        <label>2</label>
    </ligand>
</feature>
<dbReference type="AlphaFoldDB" id="A0A916JSV2"/>
<dbReference type="Pfam" id="PF02789">
    <property type="entry name" value="Peptidase_M17_N"/>
    <property type="match status" value="1"/>
</dbReference>
<dbReference type="NCBIfam" id="NF002074">
    <property type="entry name" value="PRK00913.1-4"/>
    <property type="match status" value="1"/>
</dbReference>
<dbReference type="CDD" id="cd00433">
    <property type="entry name" value="Peptidase_M17"/>
    <property type="match status" value="1"/>
</dbReference>
<dbReference type="InterPro" id="IPR011356">
    <property type="entry name" value="Leucine_aapep/pepB"/>
</dbReference>
<feature type="binding site" evidence="9">
    <location>
        <position position="282"/>
    </location>
    <ligand>
        <name>Mn(2+)</name>
        <dbReference type="ChEBI" id="CHEBI:29035"/>
        <label>1</label>
    </ligand>
</feature>
<keyword evidence="9" id="KW-0963">Cytoplasm</keyword>
<evidence type="ECO:0000256" key="9">
    <source>
        <dbReference type="HAMAP-Rule" id="MF_00181"/>
    </source>
</evidence>
<dbReference type="Pfam" id="PF00883">
    <property type="entry name" value="Peptidase_M17"/>
    <property type="match status" value="1"/>
</dbReference>
<proteinExistence type="inferred from homology"/>
<organism evidence="11 12">
    <name type="scientific">Candidatus Vallotiella hemipterorum</name>
    <dbReference type="NCBI Taxonomy" id="1177213"/>
    <lineage>
        <taxon>Bacteria</taxon>
        <taxon>Pseudomonadati</taxon>
        <taxon>Pseudomonadota</taxon>
        <taxon>Betaproteobacteria</taxon>
        <taxon>Burkholderiales</taxon>
        <taxon>Burkholderiaceae</taxon>
        <taxon>Candidatus Vallotiella</taxon>
    </lineage>
</organism>
<feature type="active site" evidence="9">
    <location>
        <position position="363"/>
    </location>
</feature>
<evidence type="ECO:0000256" key="3">
    <source>
        <dbReference type="ARBA" id="ARBA00009528"/>
    </source>
</evidence>
<comment type="catalytic activity">
    <reaction evidence="2 9">
        <text>Release of an N-terminal amino acid, preferentially leucine, but not glutamic or aspartic acids.</text>
        <dbReference type="EC" id="3.4.11.10"/>
    </reaction>
</comment>
<comment type="cofactor">
    <cofactor evidence="9">
        <name>Mn(2+)</name>
        <dbReference type="ChEBI" id="CHEBI:29035"/>
    </cofactor>
    <text evidence="9">Binds 2 manganese ions per subunit.</text>
</comment>
<dbReference type="EC" id="3.4.11.1" evidence="9"/>
<dbReference type="InterPro" id="IPR023042">
    <property type="entry name" value="Peptidase_M17_leu_NH2_pept"/>
</dbReference>
<keyword evidence="7 9" id="KW-0378">Hydrolase</keyword>
<dbReference type="EMBL" id="OU343031">
    <property type="protein sequence ID" value="CAG7600517.1"/>
    <property type="molecule type" value="Genomic_DNA"/>
</dbReference>
<comment type="subcellular location">
    <subcellularLocation>
        <location evidence="9">Cytoplasm</location>
    </subcellularLocation>
</comment>
<feature type="binding site" evidence="9">
    <location>
        <position position="361"/>
    </location>
    <ligand>
        <name>Mn(2+)</name>
        <dbReference type="ChEBI" id="CHEBI:29035"/>
        <label>1</label>
    </ligand>
</feature>
<evidence type="ECO:0000259" key="10">
    <source>
        <dbReference type="PROSITE" id="PS00631"/>
    </source>
</evidence>
<dbReference type="InterPro" id="IPR000819">
    <property type="entry name" value="Peptidase_M17_C"/>
</dbReference>
<sequence length="506" mass="54472">MDFIIEAYDWKKAADSTLLHINTDCIIVGVFHTQTLSGIAQKLDVATKGLISRLVKSGDLNAKAGSTLMLYEVVGISAPRVLLVSLGRQVALSPKTFIDVSRAAWRAVLDTRAASATWMLTQVDINNRDSSWGVRMSALTLRELTYRYTQTKSKVEIDANNDSIIKKVVIVVDPEYKQAVRHGLDEGIAIANGIDLTRELGNLPGNICTPAYLASIAKHLGINWSLKVDVLEQKQIEILKMGSFLSVAKGSAQPPKFIVLEHQGTDAKQAPVVLVGKGITFDSGGISIKPGESMDEMKYDMCGAGSVLGTFRAIAEINLQLNVVGLIPACENMPSGNANKPGDIVTSMSGQTIEVLNTDAEGRLVLCDALTYAERFKPAAVIDIATLTGACVIALGHHNSGLFSKNDALADMLLAAGLYASDTAWRLPLDEEYQEQLKSNFADMANIGGGRSAGSVMAACFLERFSRSYPWAHLDIAGTAWKGGREKSATGRPVSLLTQFLIDRAK</sequence>
<evidence type="ECO:0000256" key="6">
    <source>
        <dbReference type="ARBA" id="ARBA00022723"/>
    </source>
</evidence>
<dbReference type="Proteomes" id="UP000693996">
    <property type="component" value="Chromosome"/>
</dbReference>
<feature type="active site" evidence="9">
    <location>
        <position position="289"/>
    </location>
</feature>
<dbReference type="NCBIfam" id="NF002077">
    <property type="entry name" value="PRK00913.2-4"/>
    <property type="match status" value="1"/>
</dbReference>